<organism evidence="2 3">
    <name type="scientific">Paenibacillus anaericanus</name>
    <dbReference type="NCBI Taxonomy" id="170367"/>
    <lineage>
        <taxon>Bacteria</taxon>
        <taxon>Bacillati</taxon>
        <taxon>Bacillota</taxon>
        <taxon>Bacilli</taxon>
        <taxon>Bacillales</taxon>
        <taxon>Paenibacillaceae</taxon>
        <taxon>Paenibacillus</taxon>
    </lineage>
</organism>
<dbReference type="EMBL" id="RZNY01000016">
    <property type="protein sequence ID" value="RUT43914.1"/>
    <property type="molecule type" value="Genomic_DNA"/>
</dbReference>
<evidence type="ECO:0000313" key="2">
    <source>
        <dbReference type="EMBL" id="RUT43914.1"/>
    </source>
</evidence>
<proteinExistence type="predicted"/>
<dbReference type="OrthoDB" id="2353304at2"/>
<dbReference type="Proteomes" id="UP000279446">
    <property type="component" value="Unassembled WGS sequence"/>
</dbReference>
<sequence>MNMNSKSYVKVVQNGLQAVEAVGELRASGYLTEQIFVLAHNQDQTERIAETANADEIGIKEEGIFDAIANLFRSRGDELRAKIVSLGFTEMEAAFYEKELDHGKVLVIARQLP</sequence>
<comment type="caution">
    <text evidence="2">The sequence shown here is derived from an EMBL/GenBank/DDBJ whole genome shotgun (WGS) entry which is preliminary data.</text>
</comment>
<dbReference type="Pfam" id="PF11181">
    <property type="entry name" value="YflT"/>
    <property type="match status" value="1"/>
</dbReference>
<name>A0A433Y5U7_9BACL</name>
<evidence type="ECO:0000259" key="1">
    <source>
        <dbReference type="Pfam" id="PF11181"/>
    </source>
</evidence>
<dbReference type="InterPro" id="IPR025889">
    <property type="entry name" value="GSP17M-like_dom"/>
</dbReference>
<protein>
    <submittedName>
        <fullName evidence="2">General stress protein</fullName>
    </submittedName>
</protein>
<dbReference type="AlphaFoldDB" id="A0A433Y5U7"/>
<gene>
    <name evidence="2" type="ORF">EJP82_18385</name>
</gene>
<evidence type="ECO:0000313" key="3">
    <source>
        <dbReference type="Proteomes" id="UP000279446"/>
    </source>
</evidence>
<keyword evidence="3" id="KW-1185">Reference proteome</keyword>
<reference evidence="2 3" key="1">
    <citation type="submission" date="2018-12" db="EMBL/GenBank/DDBJ databases">
        <authorList>
            <person name="Sun L."/>
            <person name="Chen Z."/>
        </authorList>
    </citation>
    <scope>NUCLEOTIDE SEQUENCE [LARGE SCALE GENOMIC DNA]</scope>
    <source>
        <strain evidence="2 3">DSM 15890</strain>
    </source>
</reference>
<feature type="domain" description="General stress protein 17M-like" evidence="1">
    <location>
        <begin position="9"/>
        <end position="103"/>
    </location>
</feature>
<accession>A0A433Y5U7</accession>